<dbReference type="AlphaFoldDB" id="G0U0J9"/>
<name>G0U0J9_TRYVY</name>
<feature type="region of interest" description="Disordered" evidence="1">
    <location>
        <begin position="1"/>
        <end position="23"/>
    </location>
</feature>
<sequence>MEARPKRSPEDCGRSQSHAGPSINAGPLVRFSWSQKLLCPRNRTLARQRPHLIDKLLFSQSSSHYNTELTMQEVRDFCQHDHCSSPPLLQVGATHMILISKQGPLGYNVVLTCGVPRTITMYSCLSFCFCFAHCSSKRKGKKKRGKKKEKKKKKKKKKEKKVMHDKKANEILTCPFPICCVGDISFLFYDHHIYIYFLFCYKI</sequence>
<proteinExistence type="predicted"/>
<accession>G0U0J9</accession>
<dbReference type="EMBL" id="HE573024">
    <property type="protein sequence ID" value="CCC49598.1"/>
    <property type="molecule type" value="Genomic_DNA"/>
</dbReference>
<evidence type="ECO:0000256" key="1">
    <source>
        <dbReference type="SAM" id="MobiDB-lite"/>
    </source>
</evidence>
<reference evidence="2" key="1">
    <citation type="journal article" date="2012" name="Proc. Natl. Acad. Sci. U.S.A.">
        <title>Antigenic diversity is generated by distinct evolutionary mechanisms in African trypanosome species.</title>
        <authorList>
            <person name="Jackson A.P."/>
            <person name="Berry A."/>
            <person name="Aslett M."/>
            <person name="Allison H.C."/>
            <person name="Burton P."/>
            <person name="Vavrova-Anderson J."/>
            <person name="Brown R."/>
            <person name="Browne H."/>
            <person name="Corton N."/>
            <person name="Hauser H."/>
            <person name="Gamble J."/>
            <person name="Gilderthorp R."/>
            <person name="Marcello L."/>
            <person name="McQuillan J."/>
            <person name="Otto T.D."/>
            <person name="Quail M.A."/>
            <person name="Sanders M.J."/>
            <person name="van Tonder A."/>
            <person name="Ginger M.L."/>
            <person name="Field M.C."/>
            <person name="Barry J.D."/>
            <person name="Hertz-Fowler C."/>
            <person name="Berriman M."/>
        </authorList>
    </citation>
    <scope>NUCLEOTIDE SEQUENCE</scope>
    <source>
        <strain evidence="2">Y486</strain>
    </source>
</reference>
<organism evidence="2">
    <name type="scientific">Trypanosoma vivax (strain Y486)</name>
    <dbReference type="NCBI Taxonomy" id="1055687"/>
    <lineage>
        <taxon>Eukaryota</taxon>
        <taxon>Discoba</taxon>
        <taxon>Euglenozoa</taxon>
        <taxon>Kinetoplastea</taxon>
        <taxon>Metakinetoplastina</taxon>
        <taxon>Trypanosomatida</taxon>
        <taxon>Trypanosomatidae</taxon>
        <taxon>Trypanosoma</taxon>
        <taxon>Duttonella</taxon>
    </lineage>
</organism>
<protein>
    <submittedName>
        <fullName evidence="2">Uncharacterized protein</fullName>
    </submittedName>
</protein>
<evidence type="ECO:0000313" key="2">
    <source>
        <dbReference type="EMBL" id="CCC49598.1"/>
    </source>
</evidence>
<gene>
    <name evidence="2" type="ORF">TVY486_0802070</name>
</gene>
<feature type="compositionally biased region" description="Basic and acidic residues" evidence="1">
    <location>
        <begin position="1"/>
        <end position="13"/>
    </location>
</feature>
<feature type="region of interest" description="Disordered" evidence="1">
    <location>
        <begin position="141"/>
        <end position="164"/>
    </location>
</feature>